<comment type="subcellular location">
    <subcellularLocation>
        <location evidence="1">Mitochondrion membrane</location>
        <topology evidence="1">Multi-pass membrane protein</topology>
    </subcellularLocation>
</comment>
<dbReference type="PANTHER" id="PTHR16296">
    <property type="entry name" value="UNCHARACTERIZED HYPOTHALAMUS PROTEIN HT007"/>
    <property type="match status" value="1"/>
</dbReference>
<feature type="transmembrane region" description="Helical" evidence="6">
    <location>
        <begin position="45"/>
        <end position="62"/>
    </location>
</feature>
<evidence type="ECO:0000313" key="7">
    <source>
        <dbReference type="EMBL" id="JAC53293.1"/>
    </source>
</evidence>
<gene>
    <name evidence="7" type="primary">T126A</name>
    <name evidence="9" type="synonym">T126a</name>
</gene>
<evidence type="ECO:0000256" key="6">
    <source>
        <dbReference type="SAM" id="Phobius"/>
    </source>
</evidence>
<dbReference type="GeneID" id="105222223"/>
<evidence type="ECO:0000256" key="3">
    <source>
        <dbReference type="ARBA" id="ARBA00022989"/>
    </source>
</evidence>
<dbReference type="PANTHER" id="PTHR16296:SF2">
    <property type="entry name" value="TRANSMEMBRANE PROTEIN 126A"/>
    <property type="match status" value="1"/>
</dbReference>
<dbReference type="GO" id="GO:0031966">
    <property type="term" value="C:mitochondrial membrane"/>
    <property type="evidence" value="ECO:0007669"/>
    <property type="project" value="UniProtKB-SubCell"/>
</dbReference>
<keyword evidence="5 6" id="KW-0472">Membrane</keyword>
<evidence type="ECO:0000313" key="8">
    <source>
        <dbReference type="Proteomes" id="UP001652620"/>
    </source>
</evidence>
<keyword evidence="3 6" id="KW-1133">Transmembrane helix</keyword>
<evidence type="ECO:0000256" key="1">
    <source>
        <dbReference type="ARBA" id="ARBA00004225"/>
    </source>
</evidence>
<dbReference type="CTD" id="105222223"/>
<dbReference type="KEGG" id="bdr:105222223"/>
<sequence>MALSHARKEEIPKDAVIISEEQALAYQWSVISGWENRWDVWSLRYGPGILGAMAAATGIYVNNHYRRKLKLGNYGKASTYLPIVVIPAMFSVLSHKFMVQRYVILGQNNDCPLCLQLRAGTLQAGLGVCYPTLLAPFAAFMFATRHYTYRLPSVTKEPLEVFKLWQGMTRPILPILGAALAGQAVVAMYMTYKEQMQNWRLHLKMQHLEQLAEEKQQEEIALEAAKNF</sequence>
<proteinExistence type="predicted"/>
<dbReference type="Pfam" id="PF07114">
    <property type="entry name" value="TMEM126"/>
    <property type="match status" value="1"/>
</dbReference>
<keyword evidence="2 6" id="KW-0812">Transmembrane</keyword>
<reference evidence="9" key="2">
    <citation type="submission" date="2025-04" db="UniProtKB">
        <authorList>
            <consortium name="RefSeq"/>
        </authorList>
    </citation>
    <scope>IDENTIFICATION</scope>
    <source>
        <strain evidence="9">Punador</strain>
    </source>
</reference>
<dbReference type="AlphaFoldDB" id="A0A034WHQ3"/>
<accession>A0A034WHQ3</accession>
<name>A0A034WHQ3_BACDO</name>
<dbReference type="OrthoDB" id="6234762at2759"/>
<dbReference type="RefSeq" id="XP_011197753.1">
    <property type="nucleotide sequence ID" value="XM_011199451.3"/>
</dbReference>
<evidence type="ECO:0000256" key="2">
    <source>
        <dbReference type="ARBA" id="ARBA00022692"/>
    </source>
</evidence>
<evidence type="ECO:0000313" key="9">
    <source>
        <dbReference type="RefSeq" id="XP_011197753.1"/>
    </source>
</evidence>
<feature type="transmembrane region" description="Helical" evidence="6">
    <location>
        <begin position="172"/>
        <end position="192"/>
    </location>
</feature>
<organism evidence="7">
    <name type="scientific">Bactrocera dorsalis</name>
    <name type="common">Oriental fruit fly</name>
    <name type="synonym">Dacus dorsalis</name>
    <dbReference type="NCBI Taxonomy" id="27457"/>
    <lineage>
        <taxon>Eukaryota</taxon>
        <taxon>Metazoa</taxon>
        <taxon>Ecdysozoa</taxon>
        <taxon>Arthropoda</taxon>
        <taxon>Hexapoda</taxon>
        <taxon>Insecta</taxon>
        <taxon>Pterygota</taxon>
        <taxon>Neoptera</taxon>
        <taxon>Endopterygota</taxon>
        <taxon>Diptera</taxon>
        <taxon>Brachycera</taxon>
        <taxon>Muscomorpha</taxon>
        <taxon>Tephritoidea</taxon>
        <taxon>Tephritidae</taxon>
        <taxon>Bactrocera</taxon>
        <taxon>Bactrocera</taxon>
    </lineage>
</organism>
<protein>
    <submittedName>
        <fullName evidence="7">Transmembrane protein 126A</fullName>
    </submittedName>
    <submittedName>
        <fullName evidence="9">Uncharacterized protein T126a</fullName>
    </submittedName>
</protein>
<dbReference type="EMBL" id="GAKP01005657">
    <property type="protein sequence ID" value="JAC53295.1"/>
    <property type="molecule type" value="Transcribed_RNA"/>
</dbReference>
<keyword evidence="8" id="KW-1185">Reference proteome</keyword>
<evidence type="ECO:0000256" key="4">
    <source>
        <dbReference type="ARBA" id="ARBA00023128"/>
    </source>
</evidence>
<feature type="transmembrane region" description="Helical" evidence="6">
    <location>
        <begin position="74"/>
        <end position="93"/>
    </location>
</feature>
<keyword evidence="4" id="KW-0496">Mitochondrion</keyword>
<dbReference type="InterPro" id="IPR009801">
    <property type="entry name" value="TMEM126"/>
</dbReference>
<dbReference type="Proteomes" id="UP001652620">
    <property type="component" value="Chromosome 3"/>
</dbReference>
<dbReference type="OMA" id="FATRHFT"/>
<reference evidence="7" key="1">
    <citation type="journal article" date="2014" name="BMC Genomics">
        <title>Characterizing the developmental transcriptome of the oriental fruit fly, Bactrocera dorsalis (Diptera: Tephritidae) through comparative genomic analysis with Drosophila melanogaster utilizing modENCODE datasets.</title>
        <authorList>
            <person name="Geib S.M."/>
            <person name="Calla B."/>
            <person name="Hall B."/>
            <person name="Hou S."/>
            <person name="Manoukis N.C."/>
        </authorList>
    </citation>
    <scope>NUCLEOTIDE SEQUENCE</scope>
    <source>
        <strain evidence="7">Punador</strain>
    </source>
</reference>
<evidence type="ECO:0000256" key="5">
    <source>
        <dbReference type="ARBA" id="ARBA00023136"/>
    </source>
</evidence>
<dbReference type="GO" id="GO:0032981">
    <property type="term" value="P:mitochondrial respiratory chain complex I assembly"/>
    <property type="evidence" value="ECO:0007669"/>
    <property type="project" value="TreeGrafter"/>
</dbReference>
<dbReference type="EMBL" id="GAKP01005659">
    <property type="protein sequence ID" value="JAC53293.1"/>
    <property type="molecule type" value="Transcribed_RNA"/>
</dbReference>